<gene>
    <name evidence="1" type="ORF">EJB05_30552</name>
</gene>
<evidence type="ECO:0000313" key="2">
    <source>
        <dbReference type="Proteomes" id="UP000324897"/>
    </source>
</evidence>
<comment type="caution">
    <text evidence="1">The sequence shown here is derived from an EMBL/GenBank/DDBJ whole genome shotgun (WGS) entry which is preliminary data.</text>
</comment>
<keyword evidence="2" id="KW-1185">Reference proteome</keyword>
<proteinExistence type="predicted"/>
<protein>
    <submittedName>
        <fullName evidence="1">Uncharacterized protein</fullName>
    </submittedName>
</protein>
<sequence length="84" mass="8389">MRSFVSSSCVASPAARVAAPPEARAAAAVALRAGVHRAGREAGAPALGDAGQGHRCGNLLLRRGRELPAGAGPCTPTAVIFDRS</sequence>
<organism evidence="1 2">
    <name type="scientific">Eragrostis curvula</name>
    <name type="common">weeping love grass</name>
    <dbReference type="NCBI Taxonomy" id="38414"/>
    <lineage>
        <taxon>Eukaryota</taxon>
        <taxon>Viridiplantae</taxon>
        <taxon>Streptophyta</taxon>
        <taxon>Embryophyta</taxon>
        <taxon>Tracheophyta</taxon>
        <taxon>Spermatophyta</taxon>
        <taxon>Magnoliopsida</taxon>
        <taxon>Liliopsida</taxon>
        <taxon>Poales</taxon>
        <taxon>Poaceae</taxon>
        <taxon>PACMAD clade</taxon>
        <taxon>Chloridoideae</taxon>
        <taxon>Eragrostideae</taxon>
        <taxon>Eragrostidinae</taxon>
        <taxon>Eragrostis</taxon>
    </lineage>
</organism>
<dbReference type="EMBL" id="RWGY01000026">
    <property type="protein sequence ID" value="TVU20946.1"/>
    <property type="molecule type" value="Genomic_DNA"/>
</dbReference>
<dbReference type="Gramene" id="TVU20946">
    <property type="protein sequence ID" value="TVU20946"/>
    <property type="gene ID" value="EJB05_30552"/>
</dbReference>
<name>A0A5J9UBM1_9POAL</name>
<dbReference type="AlphaFoldDB" id="A0A5J9UBM1"/>
<accession>A0A5J9UBM1</accession>
<feature type="non-terminal residue" evidence="1">
    <location>
        <position position="1"/>
    </location>
</feature>
<dbReference type="Proteomes" id="UP000324897">
    <property type="component" value="Unassembled WGS sequence"/>
</dbReference>
<evidence type="ECO:0000313" key="1">
    <source>
        <dbReference type="EMBL" id="TVU20946.1"/>
    </source>
</evidence>
<reference evidence="1 2" key="1">
    <citation type="journal article" date="2019" name="Sci. Rep.">
        <title>A high-quality genome of Eragrostis curvula grass provides insights into Poaceae evolution and supports new strategies to enhance forage quality.</title>
        <authorList>
            <person name="Carballo J."/>
            <person name="Santos B.A.C.M."/>
            <person name="Zappacosta D."/>
            <person name="Garbus I."/>
            <person name="Selva J.P."/>
            <person name="Gallo C.A."/>
            <person name="Diaz A."/>
            <person name="Albertini E."/>
            <person name="Caccamo M."/>
            <person name="Echenique V."/>
        </authorList>
    </citation>
    <scope>NUCLEOTIDE SEQUENCE [LARGE SCALE GENOMIC DNA]</scope>
    <source>
        <strain evidence="2">cv. Victoria</strain>
        <tissue evidence="1">Leaf</tissue>
    </source>
</reference>